<evidence type="ECO:0000256" key="2">
    <source>
        <dbReference type="ARBA" id="ARBA00022448"/>
    </source>
</evidence>
<evidence type="ECO:0000313" key="5">
    <source>
        <dbReference type="EMBL" id="QEU77790.1"/>
    </source>
</evidence>
<gene>
    <name evidence="5" type="ORF">CP968_05415</name>
</gene>
<accession>A0A5P2UFP3</accession>
<dbReference type="Proteomes" id="UP000326831">
    <property type="component" value="Chromosome"/>
</dbReference>
<dbReference type="OrthoDB" id="2507686at2"/>
<keyword evidence="6" id="KW-1185">Reference proteome</keyword>
<dbReference type="GO" id="GO:0015768">
    <property type="term" value="P:maltose transport"/>
    <property type="evidence" value="ECO:0007669"/>
    <property type="project" value="TreeGrafter"/>
</dbReference>
<evidence type="ECO:0000256" key="1">
    <source>
        <dbReference type="ARBA" id="ARBA00008520"/>
    </source>
</evidence>
<dbReference type="GO" id="GO:0042956">
    <property type="term" value="P:maltodextrin transmembrane transport"/>
    <property type="evidence" value="ECO:0007669"/>
    <property type="project" value="TreeGrafter"/>
</dbReference>
<dbReference type="InterPro" id="IPR006059">
    <property type="entry name" value="SBP"/>
</dbReference>
<dbReference type="KEGG" id="ssub:CP968_05415"/>
<sequence>MPISSHLSQSPEGDTFVKIRFLAACTALAAATALTGCSQLAGSADGPQKVTLWLMKGSASEDFITKFTSSFEQEHPDIDLEIKIQEWTGIGEKVNAVLAGKSKESADVIEVGNTQVAQYIETGGLSEVTLEGLRVWGSKDWLKGLSDPGSINGAQYGVPWYAANRVVIYNKDLFDDAGVKPGPKTRQEWISATQKLDKGSQQGIYLAGQNWYVLAGFIWDEGGELAVETGGQWVGTLGDDKGLAGMEFYKQLQALGDGPKDADEETPPQAQVFARGQVAQIIGTPSQAAEIEAANPALKGKLGFFPIPGKTAEKPGAVFTGGSDLIIPDKTPHRARAVEVITALISEKWQTELARTMSYVPNKTTLAHLVEGNDGAATMAVGAAQGRATPPTGRWAELEGKNPIKPYMTAVLTGQDPKQAAKTASDTISKVLSSDR</sequence>
<dbReference type="GO" id="GO:0055052">
    <property type="term" value="C:ATP-binding cassette (ABC) transporter complex, substrate-binding subunit-containing"/>
    <property type="evidence" value="ECO:0007669"/>
    <property type="project" value="TreeGrafter"/>
</dbReference>
<dbReference type="PANTHER" id="PTHR30061:SF50">
    <property type="entry name" value="MALTOSE_MALTODEXTRIN-BINDING PERIPLASMIC PROTEIN"/>
    <property type="match status" value="1"/>
</dbReference>
<keyword evidence="2" id="KW-0813">Transport</keyword>
<protein>
    <submittedName>
        <fullName evidence="5">Extracellular solute-binding protein</fullName>
    </submittedName>
</protein>
<reference evidence="5 6" key="1">
    <citation type="submission" date="2017-09" db="EMBL/GenBank/DDBJ databases">
        <authorList>
            <person name="Lee N."/>
            <person name="Cho B.-K."/>
        </authorList>
    </citation>
    <scope>NUCLEOTIDE SEQUENCE [LARGE SCALE GENOMIC DNA]</scope>
    <source>
        <strain evidence="5 6">ATCC 27467</strain>
    </source>
</reference>
<evidence type="ECO:0000313" key="6">
    <source>
        <dbReference type="Proteomes" id="UP000326831"/>
    </source>
</evidence>
<dbReference type="SUPFAM" id="SSF53850">
    <property type="entry name" value="Periplasmic binding protein-like II"/>
    <property type="match status" value="1"/>
</dbReference>
<dbReference type="PANTHER" id="PTHR30061">
    <property type="entry name" value="MALTOSE-BINDING PERIPLASMIC PROTEIN"/>
    <property type="match status" value="1"/>
</dbReference>
<proteinExistence type="inferred from homology"/>
<dbReference type="GO" id="GO:1901982">
    <property type="term" value="F:maltose binding"/>
    <property type="evidence" value="ECO:0007669"/>
    <property type="project" value="TreeGrafter"/>
</dbReference>
<comment type="similarity">
    <text evidence="1">Belongs to the bacterial solute-binding protein 1 family.</text>
</comment>
<dbReference type="Pfam" id="PF01547">
    <property type="entry name" value="SBP_bac_1"/>
    <property type="match status" value="1"/>
</dbReference>
<feature type="region of interest" description="Disordered" evidence="4">
    <location>
        <begin position="415"/>
        <end position="436"/>
    </location>
</feature>
<evidence type="ECO:0000256" key="4">
    <source>
        <dbReference type="SAM" id="MobiDB-lite"/>
    </source>
</evidence>
<dbReference type="EMBL" id="CP023701">
    <property type="protein sequence ID" value="QEU77790.1"/>
    <property type="molecule type" value="Genomic_DNA"/>
</dbReference>
<dbReference type="AlphaFoldDB" id="A0A5P2UFP3"/>
<dbReference type="Gene3D" id="3.40.190.10">
    <property type="entry name" value="Periplasmic binding protein-like II"/>
    <property type="match status" value="2"/>
</dbReference>
<keyword evidence="3" id="KW-0732">Signal</keyword>
<evidence type="ECO:0000256" key="3">
    <source>
        <dbReference type="ARBA" id="ARBA00022729"/>
    </source>
</evidence>
<organism evidence="5 6">
    <name type="scientific">Streptomyces subrutilus</name>
    <dbReference type="NCBI Taxonomy" id="36818"/>
    <lineage>
        <taxon>Bacteria</taxon>
        <taxon>Bacillati</taxon>
        <taxon>Actinomycetota</taxon>
        <taxon>Actinomycetes</taxon>
        <taxon>Kitasatosporales</taxon>
        <taxon>Streptomycetaceae</taxon>
        <taxon>Streptomyces</taxon>
    </lineage>
</organism>
<feature type="compositionally biased region" description="Polar residues" evidence="4">
    <location>
        <begin position="422"/>
        <end position="436"/>
    </location>
</feature>
<name>A0A5P2UFP3_9ACTN</name>